<sequence>MSSRPARADAPHRARDPDGVAALAVDGLDREVDAWPKPGLVSRIDPGSHDDMDAGTFRRSAAALRPHFAALAGAGRAGAGMGRLRALGIAAEADMLAATGGVNTHRGAIFGLGLLCAAAGAADRLPSADTGETVPRPAPSTLGDAVAALWGAAILDGPAPLRSHGAAARRLHGAGGARAEAAAGFPTLYRVGLPALRHGRRLAPGDDEAARVHCCFALVAALEDTSVLHRGGPDGLAFARREAAAFTARGGVGAPGWRGDALRIHRAFVERRLSPGGSADLLAMTLFVDAWEAP</sequence>
<keyword evidence="2 5" id="KW-0808">Transferase</keyword>
<dbReference type="GO" id="GO:0016757">
    <property type="term" value="F:glycosyltransferase activity"/>
    <property type="evidence" value="ECO:0007669"/>
    <property type="project" value="UniProtKB-KW"/>
</dbReference>
<gene>
    <name evidence="5 6" type="primary">mdcB</name>
    <name evidence="6" type="ORF">D3273_04515</name>
</gene>
<accession>A0A4Q2U8Q0</accession>
<dbReference type="OrthoDB" id="114886at2"/>
<dbReference type="InterPro" id="IPR017555">
    <property type="entry name" value="TriPribosyl-deP-CoA_syn"/>
</dbReference>
<dbReference type="EMBL" id="QYBB01000003">
    <property type="protein sequence ID" value="RYC33139.1"/>
    <property type="molecule type" value="Genomic_DNA"/>
</dbReference>
<dbReference type="InterPro" id="IPR002736">
    <property type="entry name" value="CitG"/>
</dbReference>
<dbReference type="GO" id="GO:0005524">
    <property type="term" value="F:ATP binding"/>
    <property type="evidence" value="ECO:0007669"/>
    <property type="project" value="UniProtKB-KW"/>
</dbReference>
<evidence type="ECO:0000256" key="4">
    <source>
        <dbReference type="ARBA" id="ARBA00022840"/>
    </source>
</evidence>
<evidence type="ECO:0000313" key="7">
    <source>
        <dbReference type="Proteomes" id="UP000290759"/>
    </source>
</evidence>
<keyword evidence="3 5" id="KW-0547">Nucleotide-binding</keyword>
<evidence type="ECO:0000256" key="1">
    <source>
        <dbReference type="ARBA" id="ARBA00001210"/>
    </source>
</evidence>
<reference evidence="6 7" key="2">
    <citation type="submission" date="2019-02" db="EMBL/GenBank/DDBJ databases">
        <title>'Lichenibacterium ramalinii' gen. nov. sp. nov., 'Lichenibacterium minor' gen. nov. sp. nov.</title>
        <authorList>
            <person name="Pankratov T."/>
        </authorList>
    </citation>
    <scope>NUCLEOTIDE SEQUENCE [LARGE SCALE GENOMIC DNA]</scope>
    <source>
        <strain evidence="6 7">RmlP026</strain>
    </source>
</reference>
<dbReference type="AlphaFoldDB" id="A0A4Q2U8Q0"/>
<comment type="catalytic activity">
    <reaction evidence="1 5">
        <text>3'-dephospho-CoA + ATP = 2'-(5''-triphospho-alpha-D-ribosyl)-3'-dephospho-CoA + adenine</text>
        <dbReference type="Rhea" id="RHEA:15117"/>
        <dbReference type="ChEBI" id="CHEBI:16708"/>
        <dbReference type="ChEBI" id="CHEBI:30616"/>
        <dbReference type="ChEBI" id="CHEBI:57328"/>
        <dbReference type="ChEBI" id="CHEBI:61378"/>
        <dbReference type="EC" id="2.4.2.52"/>
    </reaction>
</comment>
<reference evidence="6 7" key="1">
    <citation type="submission" date="2018-12" db="EMBL/GenBank/DDBJ databases">
        <authorList>
            <person name="Grouzdev D.S."/>
            <person name="Krutkina M.S."/>
        </authorList>
    </citation>
    <scope>NUCLEOTIDE SEQUENCE [LARGE SCALE GENOMIC DNA]</scope>
    <source>
        <strain evidence="6 7">RmlP026</strain>
    </source>
</reference>
<comment type="similarity">
    <text evidence="5">Belongs to the CitG/MdcB family.</text>
</comment>
<dbReference type="Gene3D" id="1.10.4200.10">
    <property type="entry name" value="Triphosphoribosyl-dephospho-CoA protein"/>
    <property type="match status" value="1"/>
</dbReference>
<keyword evidence="4 5" id="KW-0067">ATP-binding</keyword>
<evidence type="ECO:0000256" key="5">
    <source>
        <dbReference type="HAMAP-Rule" id="MF_01883"/>
    </source>
</evidence>
<dbReference type="Pfam" id="PF01874">
    <property type="entry name" value="CitG"/>
    <property type="match status" value="1"/>
</dbReference>
<dbReference type="GO" id="GO:0046917">
    <property type="term" value="F:triphosphoribosyl-dephospho-CoA synthase activity"/>
    <property type="evidence" value="ECO:0007669"/>
    <property type="project" value="UniProtKB-UniRule"/>
</dbReference>
<protein>
    <recommendedName>
        <fullName evidence="5">Probable 2-(5''-triphosphoribosyl)-3'-dephosphocoenzyme-A synthase</fullName>
        <shortName evidence="5">2-(5''-triphosphoribosyl)-3'-dephospho-CoA synthase</shortName>
        <ecNumber evidence="5">2.4.2.52</ecNumber>
    </recommendedName>
</protein>
<keyword evidence="6" id="KW-0328">Glycosyltransferase</keyword>
<evidence type="ECO:0000313" key="6">
    <source>
        <dbReference type="EMBL" id="RYC33139.1"/>
    </source>
</evidence>
<dbReference type="GO" id="GO:0051191">
    <property type="term" value="P:prosthetic group biosynthetic process"/>
    <property type="evidence" value="ECO:0007669"/>
    <property type="project" value="TreeGrafter"/>
</dbReference>
<dbReference type="HAMAP" id="MF_01883">
    <property type="entry name" value="MdcB"/>
    <property type="match status" value="1"/>
</dbReference>
<dbReference type="Proteomes" id="UP000290759">
    <property type="component" value="Unassembled WGS sequence"/>
</dbReference>
<name>A0A4Q2U8Q0_9HYPH</name>
<comment type="function">
    <text evidence="5">Involved in the formation of 2-(5''-phosphoribosyl)-3'-dephosphocoenzyme-A, the prosthetic group of the acyl-carrier protein of the malonate decarboxylase.</text>
</comment>
<dbReference type="RefSeq" id="WP_129223936.1">
    <property type="nucleotide sequence ID" value="NZ_QYBB01000003.1"/>
</dbReference>
<proteinExistence type="inferred from homology"/>
<evidence type="ECO:0000256" key="3">
    <source>
        <dbReference type="ARBA" id="ARBA00022741"/>
    </source>
</evidence>
<keyword evidence="7" id="KW-1185">Reference proteome</keyword>
<dbReference type="EC" id="2.4.2.52" evidence="5"/>
<comment type="caution">
    <text evidence="6">The sequence shown here is derived from an EMBL/GenBank/DDBJ whole genome shotgun (WGS) entry which is preliminary data.</text>
</comment>
<evidence type="ECO:0000256" key="2">
    <source>
        <dbReference type="ARBA" id="ARBA00022679"/>
    </source>
</evidence>
<dbReference type="NCBIfam" id="TIGR03132">
    <property type="entry name" value="malonate_mdcB"/>
    <property type="match status" value="1"/>
</dbReference>
<organism evidence="6 7">
    <name type="scientific">Lichenibacterium minor</name>
    <dbReference type="NCBI Taxonomy" id="2316528"/>
    <lineage>
        <taxon>Bacteria</taxon>
        <taxon>Pseudomonadati</taxon>
        <taxon>Pseudomonadota</taxon>
        <taxon>Alphaproteobacteria</taxon>
        <taxon>Hyphomicrobiales</taxon>
        <taxon>Lichenihabitantaceae</taxon>
        <taxon>Lichenibacterium</taxon>
    </lineage>
</organism>
<dbReference type="PANTHER" id="PTHR30201:SF2">
    <property type="entry name" value="2-(5''-TRIPHOSPHORIBOSYL)-3'-DEPHOSPHOCOENZYME-A SYNTHASE"/>
    <property type="match status" value="1"/>
</dbReference>
<dbReference type="PANTHER" id="PTHR30201">
    <property type="entry name" value="TRIPHOSPHORIBOSYL-DEPHOSPHO-COA SYNTHASE"/>
    <property type="match status" value="1"/>
</dbReference>